<dbReference type="RefSeq" id="WP_004097305.1">
    <property type="nucleotide sequence ID" value="NZ_AFGF01000157.1"/>
</dbReference>
<name>F7NLZ1_9FIRM</name>
<dbReference type="eggNOG" id="COG3203">
    <property type="taxonomic scope" value="Bacteria"/>
</dbReference>
<dbReference type="Gene3D" id="2.40.160.10">
    <property type="entry name" value="Porin"/>
    <property type="match status" value="1"/>
</dbReference>
<reference evidence="1 2" key="1">
    <citation type="journal article" date="2011" name="EMBO J.">
        <title>Structural diversity of bacterial flagellar motors.</title>
        <authorList>
            <person name="Chen S."/>
            <person name="Beeby M."/>
            <person name="Murphy G.E."/>
            <person name="Leadbetter J.R."/>
            <person name="Hendrixson D.R."/>
            <person name="Briegel A."/>
            <person name="Li Z."/>
            <person name="Shi J."/>
            <person name="Tocheva E.I."/>
            <person name="Muller A."/>
            <person name="Dobro M.J."/>
            <person name="Jensen G.J."/>
        </authorList>
    </citation>
    <scope>NUCLEOTIDE SEQUENCE [LARGE SCALE GENOMIC DNA]</scope>
    <source>
        <strain evidence="1 2">DSM 6540</strain>
    </source>
</reference>
<accession>F7NLZ1</accession>
<dbReference type="InterPro" id="IPR023614">
    <property type="entry name" value="Porin_dom_sf"/>
</dbReference>
<gene>
    <name evidence="1" type="ORF">ALO_15587</name>
</gene>
<dbReference type="AlphaFoldDB" id="F7NLZ1"/>
<organism evidence="1 2">
    <name type="scientific">Acetonema longum DSM 6540</name>
    <dbReference type="NCBI Taxonomy" id="1009370"/>
    <lineage>
        <taxon>Bacteria</taxon>
        <taxon>Bacillati</taxon>
        <taxon>Bacillota</taxon>
        <taxon>Negativicutes</taxon>
        <taxon>Acetonemataceae</taxon>
        <taxon>Acetonema</taxon>
    </lineage>
</organism>
<dbReference type="Proteomes" id="UP000003240">
    <property type="component" value="Unassembled WGS sequence"/>
</dbReference>
<comment type="caution">
    <text evidence="1">The sequence shown here is derived from an EMBL/GenBank/DDBJ whole genome shotgun (WGS) entry which is preliminary data.</text>
</comment>
<proteinExistence type="predicted"/>
<protein>
    <recommendedName>
        <fullName evidence="3">Porin domain-containing protein</fullName>
    </recommendedName>
</protein>
<sequence length="178" mass="19918">MRDAFKANVYYGREKETNDVFVNPTYTGVELSYDATEDLSVKGAYHIWGDNVAGSEDFKVAEFGIGYQLTSDFNLTGSYAIADIDVDDDSSYGVELKYKGAETATTGTWGAWVQYNDTAATYATTFNQDNGYKGFEVGFEYVPVTNSKWTTLYVDAESSYTGNTDEVKLFRTQLELFF</sequence>
<evidence type="ECO:0000313" key="2">
    <source>
        <dbReference type="Proteomes" id="UP000003240"/>
    </source>
</evidence>
<evidence type="ECO:0008006" key="3">
    <source>
        <dbReference type="Google" id="ProtNLM"/>
    </source>
</evidence>
<dbReference type="SUPFAM" id="SSF56935">
    <property type="entry name" value="Porins"/>
    <property type="match status" value="1"/>
</dbReference>
<evidence type="ECO:0000313" key="1">
    <source>
        <dbReference type="EMBL" id="EGO62917.1"/>
    </source>
</evidence>
<keyword evidence="2" id="KW-1185">Reference proteome</keyword>
<dbReference type="STRING" id="1009370.ALO_15587"/>
<dbReference type="EMBL" id="AFGF01000157">
    <property type="protein sequence ID" value="EGO62917.1"/>
    <property type="molecule type" value="Genomic_DNA"/>
</dbReference>